<dbReference type="STRING" id="50429.A0A2B4RMJ4"/>
<dbReference type="NCBIfam" id="TIGR00231">
    <property type="entry name" value="small_GTP"/>
    <property type="match status" value="1"/>
</dbReference>
<dbReference type="InterPro" id="IPR000719">
    <property type="entry name" value="Prot_kinase_dom"/>
</dbReference>
<dbReference type="SUPFAM" id="SSF52540">
    <property type="entry name" value="P-loop containing nucleoside triphosphate hydrolases"/>
    <property type="match status" value="1"/>
</dbReference>
<dbReference type="SMART" id="SM00174">
    <property type="entry name" value="RHO"/>
    <property type="match status" value="1"/>
</dbReference>
<dbReference type="PROSITE" id="PS50011">
    <property type="entry name" value="PROTEIN_KINASE_DOM"/>
    <property type="match status" value="1"/>
</dbReference>
<evidence type="ECO:0000256" key="1">
    <source>
        <dbReference type="ARBA" id="ARBA00022741"/>
    </source>
</evidence>
<evidence type="ECO:0000313" key="6">
    <source>
        <dbReference type="Proteomes" id="UP000225706"/>
    </source>
</evidence>
<dbReference type="Proteomes" id="UP000225706">
    <property type="component" value="Unassembled WGS sequence"/>
</dbReference>
<dbReference type="Gene3D" id="1.10.510.10">
    <property type="entry name" value="Transferase(Phosphotransferase) domain 1"/>
    <property type="match status" value="1"/>
</dbReference>
<dbReference type="InterPro" id="IPR001806">
    <property type="entry name" value="Small_GTPase"/>
</dbReference>
<dbReference type="Gene3D" id="3.40.50.300">
    <property type="entry name" value="P-loop containing nucleotide triphosphate hydrolases"/>
    <property type="match status" value="1"/>
</dbReference>
<comment type="caution">
    <text evidence="5">The sequence shown here is derived from an EMBL/GenBank/DDBJ whole genome shotgun (WGS) entry which is preliminary data.</text>
</comment>
<dbReference type="PROSITE" id="PS00107">
    <property type="entry name" value="PROTEIN_KINASE_ATP"/>
    <property type="match status" value="1"/>
</dbReference>
<dbReference type="SMART" id="SM00176">
    <property type="entry name" value="RAN"/>
    <property type="match status" value="1"/>
</dbReference>
<dbReference type="Gene3D" id="3.30.200.20">
    <property type="entry name" value="Phosphorylase Kinase, domain 1"/>
    <property type="match status" value="1"/>
</dbReference>
<dbReference type="Pfam" id="PF00069">
    <property type="entry name" value="Pkinase"/>
    <property type="match status" value="1"/>
</dbReference>
<dbReference type="InterPro" id="IPR051681">
    <property type="entry name" value="Ser/Thr_Kinases-Pseudokinases"/>
</dbReference>
<dbReference type="InterPro" id="IPR017441">
    <property type="entry name" value="Protein_kinase_ATP_BS"/>
</dbReference>
<dbReference type="GO" id="GO:0004672">
    <property type="term" value="F:protein kinase activity"/>
    <property type="evidence" value="ECO:0007669"/>
    <property type="project" value="InterPro"/>
</dbReference>
<accession>A0A2B4RMJ4</accession>
<dbReference type="GO" id="GO:0097527">
    <property type="term" value="P:necroptotic signaling pathway"/>
    <property type="evidence" value="ECO:0007669"/>
    <property type="project" value="TreeGrafter"/>
</dbReference>
<dbReference type="GO" id="GO:0003924">
    <property type="term" value="F:GTPase activity"/>
    <property type="evidence" value="ECO:0007669"/>
    <property type="project" value="InterPro"/>
</dbReference>
<dbReference type="SMART" id="SM00173">
    <property type="entry name" value="RAS"/>
    <property type="match status" value="1"/>
</dbReference>
<keyword evidence="6" id="KW-1185">Reference proteome</keyword>
<dbReference type="InterPro" id="IPR005225">
    <property type="entry name" value="Small_GTP-bd"/>
</dbReference>
<dbReference type="PANTHER" id="PTHR44329">
    <property type="entry name" value="SERINE/THREONINE-PROTEIN KINASE TNNI3K-RELATED"/>
    <property type="match status" value="1"/>
</dbReference>
<dbReference type="OrthoDB" id="4062651at2759"/>
<gene>
    <name evidence="5" type="primary">RIC1</name>
    <name evidence="5" type="ORF">AWC38_SpisGene17261</name>
</gene>
<dbReference type="SMART" id="SM00175">
    <property type="entry name" value="RAB"/>
    <property type="match status" value="1"/>
</dbReference>
<dbReference type="FunFam" id="3.40.50.300:FF:001329">
    <property type="entry name" value="Small GTP-binding protein, putative"/>
    <property type="match status" value="1"/>
</dbReference>
<dbReference type="PRINTS" id="PR00449">
    <property type="entry name" value="RASTRNSFRMNG"/>
</dbReference>
<keyword evidence="1 3" id="KW-0547">Nucleotide-binding</keyword>
<dbReference type="PANTHER" id="PTHR44329:SF298">
    <property type="entry name" value="MIXED LINEAGE KINASE DOMAIN-LIKE PROTEIN"/>
    <property type="match status" value="1"/>
</dbReference>
<evidence type="ECO:0000256" key="2">
    <source>
        <dbReference type="ARBA" id="ARBA00022840"/>
    </source>
</evidence>
<dbReference type="SUPFAM" id="SSF56112">
    <property type="entry name" value="Protein kinase-like (PK-like)"/>
    <property type="match status" value="1"/>
</dbReference>
<dbReference type="PROSITE" id="PS51419">
    <property type="entry name" value="RAB"/>
    <property type="match status" value="1"/>
</dbReference>
<dbReference type="GO" id="GO:0005524">
    <property type="term" value="F:ATP binding"/>
    <property type="evidence" value="ECO:0007669"/>
    <property type="project" value="UniProtKB-UniRule"/>
</dbReference>
<organism evidence="5 6">
    <name type="scientific">Stylophora pistillata</name>
    <name type="common">Smooth cauliflower coral</name>
    <dbReference type="NCBI Taxonomy" id="50429"/>
    <lineage>
        <taxon>Eukaryota</taxon>
        <taxon>Metazoa</taxon>
        <taxon>Cnidaria</taxon>
        <taxon>Anthozoa</taxon>
        <taxon>Hexacorallia</taxon>
        <taxon>Scleractinia</taxon>
        <taxon>Astrocoeniina</taxon>
        <taxon>Pocilloporidae</taxon>
        <taxon>Stylophora</taxon>
    </lineage>
</organism>
<dbReference type="CDD" id="cd00154">
    <property type="entry name" value="Rab"/>
    <property type="match status" value="1"/>
</dbReference>
<dbReference type="InterPro" id="IPR027417">
    <property type="entry name" value="P-loop_NTPase"/>
</dbReference>
<proteinExistence type="predicted"/>
<name>A0A2B4RMJ4_STYPI</name>
<keyword evidence="2 3" id="KW-0067">ATP-binding</keyword>
<dbReference type="Pfam" id="PF00071">
    <property type="entry name" value="Ras"/>
    <property type="match status" value="1"/>
</dbReference>
<sequence length="525" mass="59716">MDQEQAEEESLESHVRDLVLEREIGKGSYGKVYKALWNGTEVAAKRFHAALANSGYSQIIDDIREEFQREWKILKSLNHPNVVKFHDVVFPKGRLPIIITELLHCDLERFIKESKSSPKVPTVNLICIALDVIQGLQYMHGLQNPIVHRDLATKKILLTDKCTAKIAELGVAKVFIHGYEMHATPVRGTPVYAAPETYPALQNFEVVENPKYGPKVDIFSFGVMLLAMAVGHEPVVWPISPITKDGKKIREHERRKTDIEKMGDHLVKSLVLGCLENDSVCRPSAKDIKAELEKHKWNLVQQSDCYEIDEEAVIERVGHQPTYDYKFKILFIGDKGVGKSCLFQRFQNPNYKICLSTATISLGINTESFKYGSKFVSLEVVDTAGEELYFALQAMYFRRAHGIFLVCDVTNHETFHNIPRWLEQARRCCTETSPSIILIGNKTDQEENRKVSHEEGEKFAKRNGLSYLEVSALEVEKIEHMFKTMIETLTRSVDPGTIKIELAETDDKVELTKSSKKSKCKCKSQ</sequence>
<feature type="binding site" evidence="3">
    <location>
        <position position="45"/>
    </location>
    <ligand>
        <name>ATP</name>
        <dbReference type="ChEBI" id="CHEBI:30616"/>
    </ligand>
</feature>
<reference evidence="6" key="1">
    <citation type="journal article" date="2017" name="bioRxiv">
        <title>Comparative analysis of the genomes of Stylophora pistillata and Acropora digitifera provides evidence for extensive differences between species of corals.</title>
        <authorList>
            <person name="Voolstra C.R."/>
            <person name="Li Y."/>
            <person name="Liew Y.J."/>
            <person name="Baumgarten S."/>
            <person name="Zoccola D."/>
            <person name="Flot J.-F."/>
            <person name="Tambutte S."/>
            <person name="Allemand D."/>
            <person name="Aranda M."/>
        </authorList>
    </citation>
    <scope>NUCLEOTIDE SEQUENCE [LARGE SCALE GENOMIC DNA]</scope>
</reference>
<dbReference type="InterPro" id="IPR011009">
    <property type="entry name" value="Kinase-like_dom_sf"/>
</dbReference>
<dbReference type="PROSITE" id="PS51421">
    <property type="entry name" value="RAS"/>
    <property type="match status" value="1"/>
</dbReference>
<evidence type="ECO:0000313" key="5">
    <source>
        <dbReference type="EMBL" id="PFX18386.1"/>
    </source>
</evidence>
<dbReference type="EMBL" id="LSMT01000414">
    <property type="protein sequence ID" value="PFX18386.1"/>
    <property type="molecule type" value="Genomic_DNA"/>
</dbReference>
<evidence type="ECO:0000256" key="3">
    <source>
        <dbReference type="PROSITE-ProRule" id="PRU10141"/>
    </source>
</evidence>
<evidence type="ECO:0000259" key="4">
    <source>
        <dbReference type="PROSITE" id="PS50011"/>
    </source>
</evidence>
<protein>
    <submittedName>
        <fullName evidence="5">Ras-related protein RIC1</fullName>
    </submittedName>
</protein>
<dbReference type="AlphaFoldDB" id="A0A2B4RMJ4"/>
<dbReference type="GO" id="GO:0005525">
    <property type="term" value="F:GTP binding"/>
    <property type="evidence" value="ECO:0007669"/>
    <property type="project" value="InterPro"/>
</dbReference>
<feature type="domain" description="Protein kinase" evidence="4">
    <location>
        <begin position="18"/>
        <end position="298"/>
    </location>
</feature>